<name>A0AAJ0MGT3_9PEZI</name>
<dbReference type="Proteomes" id="UP001275084">
    <property type="component" value="Unassembled WGS sequence"/>
</dbReference>
<dbReference type="AlphaFoldDB" id="A0AAJ0MGT3"/>
<reference evidence="1" key="2">
    <citation type="submission" date="2023-06" db="EMBL/GenBank/DDBJ databases">
        <authorList>
            <consortium name="Lawrence Berkeley National Laboratory"/>
            <person name="Haridas S."/>
            <person name="Hensen N."/>
            <person name="Bonometti L."/>
            <person name="Westerberg I."/>
            <person name="Brannstrom I.O."/>
            <person name="Guillou S."/>
            <person name="Cros-Aarteil S."/>
            <person name="Calhoun S."/>
            <person name="Kuo A."/>
            <person name="Mondo S."/>
            <person name="Pangilinan J."/>
            <person name="Riley R."/>
            <person name="Labutti K."/>
            <person name="Andreopoulos B."/>
            <person name="Lipzen A."/>
            <person name="Chen C."/>
            <person name="Yanf M."/>
            <person name="Daum C."/>
            <person name="Ng V."/>
            <person name="Clum A."/>
            <person name="Steindorff A."/>
            <person name="Ohm R."/>
            <person name="Martin F."/>
            <person name="Silar P."/>
            <person name="Natvig D."/>
            <person name="Lalanne C."/>
            <person name="Gautier V."/>
            <person name="Ament-Velasquez S.L."/>
            <person name="Kruys A."/>
            <person name="Hutchinson M.I."/>
            <person name="Powell A.J."/>
            <person name="Barry K."/>
            <person name="Miller A.N."/>
            <person name="Grigoriev I.V."/>
            <person name="Debuchy R."/>
            <person name="Gladieux P."/>
            <person name="Thoren M.H."/>
            <person name="Johannesson H."/>
        </authorList>
    </citation>
    <scope>NUCLEOTIDE SEQUENCE</scope>
    <source>
        <strain evidence="1">CBS 955.72</strain>
    </source>
</reference>
<dbReference type="InterPro" id="IPR029001">
    <property type="entry name" value="ITPase-like_fam"/>
</dbReference>
<sequence>MQQEWINPSLTSTVSALRNTETIVPAPAATTTTTPAIPAFPTFAFPSHGPNILLVIPTANADKTRILTTAFTSHLPTTNGGSATLLHPLTVPASSNVGEQPYNGAGPAGAHNRIANALQTLADSAGQRAVLAQHGIGTVMAASIENYIQEGAVGVGGEARPVDYGFVLVHNASTGRTVSAVSRGVTVPRAYYEYARSLGTDGGEDYGRVTAGEVLTANVPGMDKANWHQVVADVSRYDLLTEAIEGLEIPW</sequence>
<evidence type="ECO:0008006" key="3">
    <source>
        <dbReference type="Google" id="ProtNLM"/>
    </source>
</evidence>
<reference evidence="1" key="1">
    <citation type="journal article" date="2023" name="Mol. Phylogenet. Evol.">
        <title>Genome-scale phylogeny and comparative genomics of the fungal order Sordariales.</title>
        <authorList>
            <person name="Hensen N."/>
            <person name="Bonometti L."/>
            <person name="Westerberg I."/>
            <person name="Brannstrom I.O."/>
            <person name="Guillou S."/>
            <person name="Cros-Aarteil S."/>
            <person name="Calhoun S."/>
            <person name="Haridas S."/>
            <person name="Kuo A."/>
            <person name="Mondo S."/>
            <person name="Pangilinan J."/>
            <person name="Riley R."/>
            <person name="LaButti K."/>
            <person name="Andreopoulos B."/>
            <person name="Lipzen A."/>
            <person name="Chen C."/>
            <person name="Yan M."/>
            <person name="Daum C."/>
            <person name="Ng V."/>
            <person name="Clum A."/>
            <person name="Steindorff A."/>
            <person name="Ohm R.A."/>
            <person name="Martin F."/>
            <person name="Silar P."/>
            <person name="Natvig D.O."/>
            <person name="Lalanne C."/>
            <person name="Gautier V."/>
            <person name="Ament-Velasquez S.L."/>
            <person name="Kruys A."/>
            <person name="Hutchinson M.I."/>
            <person name="Powell A.J."/>
            <person name="Barry K."/>
            <person name="Miller A.N."/>
            <person name="Grigoriev I.V."/>
            <person name="Debuchy R."/>
            <person name="Gladieux P."/>
            <person name="Hiltunen Thoren M."/>
            <person name="Johannesson H."/>
        </authorList>
    </citation>
    <scope>NUCLEOTIDE SEQUENCE</scope>
    <source>
        <strain evidence="1">CBS 955.72</strain>
    </source>
</reference>
<comment type="caution">
    <text evidence="1">The sequence shown here is derived from an EMBL/GenBank/DDBJ whole genome shotgun (WGS) entry which is preliminary data.</text>
</comment>
<dbReference type="EMBL" id="JAUIQD010000003">
    <property type="protein sequence ID" value="KAK3357808.1"/>
    <property type="molecule type" value="Genomic_DNA"/>
</dbReference>
<gene>
    <name evidence="1" type="ORF">B0T25DRAFT_452351</name>
</gene>
<dbReference type="SUPFAM" id="SSF52972">
    <property type="entry name" value="ITPase-like"/>
    <property type="match status" value="1"/>
</dbReference>
<evidence type="ECO:0000313" key="1">
    <source>
        <dbReference type="EMBL" id="KAK3357808.1"/>
    </source>
</evidence>
<keyword evidence="2" id="KW-1185">Reference proteome</keyword>
<dbReference type="Gene3D" id="3.90.950.10">
    <property type="match status" value="1"/>
</dbReference>
<protein>
    <recommendedName>
        <fullName evidence="3">Non-canonical purine NTP phosphatase/PRRC1 domain-containing protein</fullName>
    </recommendedName>
</protein>
<accession>A0AAJ0MGT3</accession>
<proteinExistence type="predicted"/>
<evidence type="ECO:0000313" key="2">
    <source>
        <dbReference type="Proteomes" id="UP001275084"/>
    </source>
</evidence>
<organism evidence="1 2">
    <name type="scientific">Lasiosphaeria hispida</name>
    <dbReference type="NCBI Taxonomy" id="260671"/>
    <lineage>
        <taxon>Eukaryota</taxon>
        <taxon>Fungi</taxon>
        <taxon>Dikarya</taxon>
        <taxon>Ascomycota</taxon>
        <taxon>Pezizomycotina</taxon>
        <taxon>Sordariomycetes</taxon>
        <taxon>Sordariomycetidae</taxon>
        <taxon>Sordariales</taxon>
        <taxon>Lasiosphaeriaceae</taxon>
        <taxon>Lasiosphaeria</taxon>
    </lineage>
</organism>